<dbReference type="RefSeq" id="WP_154770696.1">
    <property type="nucleotide sequence ID" value="NZ_WLYK01000011.1"/>
</dbReference>
<sequence>MNRVTRAARRRRELRETYRRSIQFAIATAASDRERRELMTMATRQGADI</sequence>
<organism evidence="1 2">
    <name type="scientific">Nakamurella alba</name>
    <dbReference type="NCBI Taxonomy" id="2665158"/>
    <lineage>
        <taxon>Bacteria</taxon>
        <taxon>Bacillati</taxon>
        <taxon>Actinomycetota</taxon>
        <taxon>Actinomycetes</taxon>
        <taxon>Nakamurellales</taxon>
        <taxon>Nakamurellaceae</taxon>
        <taxon>Nakamurella</taxon>
    </lineage>
</organism>
<evidence type="ECO:0000313" key="2">
    <source>
        <dbReference type="Proteomes" id="UP000460221"/>
    </source>
</evidence>
<reference evidence="1 2" key="1">
    <citation type="submission" date="2019-11" db="EMBL/GenBank/DDBJ databases">
        <authorList>
            <person name="Jiang L.-Q."/>
        </authorList>
    </citation>
    <scope>NUCLEOTIDE SEQUENCE [LARGE SCALE GENOMIC DNA]</scope>
    <source>
        <strain evidence="1 2">YIM 132087</strain>
    </source>
</reference>
<dbReference type="EMBL" id="WLYK01000011">
    <property type="protein sequence ID" value="MTD16691.1"/>
    <property type="molecule type" value="Genomic_DNA"/>
</dbReference>
<accession>A0A7K1FRB2</accession>
<protein>
    <submittedName>
        <fullName evidence="1">Uncharacterized protein</fullName>
    </submittedName>
</protein>
<comment type="caution">
    <text evidence="1">The sequence shown here is derived from an EMBL/GenBank/DDBJ whole genome shotgun (WGS) entry which is preliminary data.</text>
</comment>
<keyword evidence="2" id="KW-1185">Reference proteome</keyword>
<name>A0A7K1FRB2_9ACTN</name>
<evidence type="ECO:0000313" key="1">
    <source>
        <dbReference type="EMBL" id="MTD16691.1"/>
    </source>
</evidence>
<gene>
    <name evidence="1" type="ORF">GIS00_22400</name>
</gene>
<dbReference type="AlphaFoldDB" id="A0A7K1FRB2"/>
<dbReference type="Proteomes" id="UP000460221">
    <property type="component" value="Unassembled WGS sequence"/>
</dbReference>
<proteinExistence type="predicted"/>